<evidence type="ECO:0000313" key="3">
    <source>
        <dbReference type="Proteomes" id="UP001180020"/>
    </source>
</evidence>
<sequence length="56" mass="6271">MSASCYFFVPGVLLLLIYTFDCFCNYDLCSHGTVIVYSFEAPIICSMASYCSFINS</sequence>
<keyword evidence="1" id="KW-0732">Signal</keyword>
<accession>A0AAV9C2R7</accession>
<feature type="signal peptide" evidence="1">
    <location>
        <begin position="1"/>
        <end position="24"/>
    </location>
</feature>
<keyword evidence="3" id="KW-1185">Reference proteome</keyword>
<evidence type="ECO:0000256" key="1">
    <source>
        <dbReference type="SAM" id="SignalP"/>
    </source>
</evidence>
<dbReference type="AlphaFoldDB" id="A0AAV9C2R7"/>
<gene>
    <name evidence="2" type="ORF">QJS10_CPB22g00151</name>
</gene>
<proteinExistence type="predicted"/>
<reference evidence="2" key="1">
    <citation type="journal article" date="2023" name="Nat. Commun.">
        <title>Diploid and tetraploid genomes of Acorus and the evolution of monocots.</title>
        <authorList>
            <person name="Ma L."/>
            <person name="Liu K.W."/>
            <person name="Li Z."/>
            <person name="Hsiao Y.Y."/>
            <person name="Qi Y."/>
            <person name="Fu T."/>
            <person name="Tang G.D."/>
            <person name="Zhang D."/>
            <person name="Sun W.H."/>
            <person name="Liu D.K."/>
            <person name="Li Y."/>
            <person name="Chen G.Z."/>
            <person name="Liu X.D."/>
            <person name="Liao X.Y."/>
            <person name="Jiang Y.T."/>
            <person name="Yu X."/>
            <person name="Hao Y."/>
            <person name="Huang J."/>
            <person name="Zhao X.W."/>
            <person name="Ke S."/>
            <person name="Chen Y.Y."/>
            <person name="Wu W.L."/>
            <person name="Hsu J.L."/>
            <person name="Lin Y.F."/>
            <person name="Huang M.D."/>
            <person name="Li C.Y."/>
            <person name="Huang L."/>
            <person name="Wang Z.W."/>
            <person name="Zhao X."/>
            <person name="Zhong W.Y."/>
            <person name="Peng D.H."/>
            <person name="Ahmad S."/>
            <person name="Lan S."/>
            <person name="Zhang J.S."/>
            <person name="Tsai W.C."/>
            <person name="Van de Peer Y."/>
            <person name="Liu Z.J."/>
        </authorList>
    </citation>
    <scope>NUCLEOTIDE SEQUENCE</scope>
    <source>
        <strain evidence="2">CP</strain>
    </source>
</reference>
<feature type="chain" id="PRO_5043451616" evidence="1">
    <location>
        <begin position="25"/>
        <end position="56"/>
    </location>
</feature>
<dbReference type="Proteomes" id="UP001180020">
    <property type="component" value="Unassembled WGS sequence"/>
</dbReference>
<protein>
    <submittedName>
        <fullName evidence="2">Uncharacterized protein</fullName>
    </submittedName>
</protein>
<evidence type="ECO:0000313" key="2">
    <source>
        <dbReference type="EMBL" id="KAK1282533.1"/>
    </source>
</evidence>
<dbReference type="EMBL" id="JAUJYO010000022">
    <property type="protein sequence ID" value="KAK1282533.1"/>
    <property type="molecule type" value="Genomic_DNA"/>
</dbReference>
<organism evidence="2 3">
    <name type="scientific">Acorus calamus</name>
    <name type="common">Sweet flag</name>
    <dbReference type="NCBI Taxonomy" id="4465"/>
    <lineage>
        <taxon>Eukaryota</taxon>
        <taxon>Viridiplantae</taxon>
        <taxon>Streptophyta</taxon>
        <taxon>Embryophyta</taxon>
        <taxon>Tracheophyta</taxon>
        <taxon>Spermatophyta</taxon>
        <taxon>Magnoliopsida</taxon>
        <taxon>Liliopsida</taxon>
        <taxon>Acoraceae</taxon>
        <taxon>Acorus</taxon>
    </lineage>
</organism>
<comment type="caution">
    <text evidence="2">The sequence shown here is derived from an EMBL/GenBank/DDBJ whole genome shotgun (WGS) entry which is preliminary data.</text>
</comment>
<name>A0AAV9C2R7_ACOCL</name>
<reference evidence="2" key="2">
    <citation type="submission" date="2023-06" db="EMBL/GenBank/DDBJ databases">
        <authorList>
            <person name="Ma L."/>
            <person name="Liu K.-W."/>
            <person name="Li Z."/>
            <person name="Hsiao Y.-Y."/>
            <person name="Qi Y."/>
            <person name="Fu T."/>
            <person name="Tang G."/>
            <person name="Zhang D."/>
            <person name="Sun W.-H."/>
            <person name="Liu D.-K."/>
            <person name="Li Y."/>
            <person name="Chen G.-Z."/>
            <person name="Liu X.-D."/>
            <person name="Liao X.-Y."/>
            <person name="Jiang Y.-T."/>
            <person name="Yu X."/>
            <person name="Hao Y."/>
            <person name="Huang J."/>
            <person name="Zhao X.-W."/>
            <person name="Ke S."/>
            <person name="Chen Y.-Y."/>
            <person name="Wu W.-L."/>
            <person name="Hsu J.-L."/>
            <person name="Lin Y.-F."/>
            <person name="Huang M.-D."/>
            <person name="Li C.-Y."/>
            <person name="Huang L."/>
            <person name="Wang Z.-W."/>
            <person name="Zhao X."/>
            <person name="Zhong W.-Y."/>
            <person name="Peng D.-H."/>
            <person name="Ahmad S."/>
            <person name="Lan S."/>
            <person name="Zhang J.-S."/>
            <person name="Tsai W.-C."/>
            <person name="Van De Peer Y."/>
            <person name="Liu Z.-J."/>
        </authorList>
    </citation>
    <scope>NUCLEOTIDE SEQUENCE</scope>
    <source>
        <strain evidence="2">CP</strain>
        <tissue evidence="2">Leaves</tissue>
    </source>
</reference>